<name>A0AAV0ECU0_9ASTE</name>
<accession>A0AAV0ECU0</accession>
<keyword evidence="4" id="KW-1185">Reference proteome</keyword>
<dbReference type="Proteomes" id="UP001152523">
    <property type="component" value="Unassembled WGS sequence"/>
</dbReference>
<dbReference type="EMBL" id="CAMAPF010000835">
    <property type="protein sequence ID" value="CAH9118369.1"/>
    <property type="molecule type" value="Genomic_DNA"/>
</dbReference>
<dbReference type="EMBL" id="CAMAPF010000913">
    <property type="protein sequence ID" value="CAH9118921.1"/>
    <property type="molecule type" value="Genomic_DNA"/>
</dbReference>
<comment type="caution">
    <text evidence="3">The sequence shown here is derived from an EMBL/GenBank/DDBJ whole genome shotgun (WGS) entry which is preliminary data.</text>
</comment>
<sequence>MHCSRFTGSASPALAALPTGETNDSVWYPDSGASSHMTPHEGHANGGASTSGN</sequence>
<feature type="compositionally biased region" description="Polar residues" evidence="1">
    <location>
        <begin position="1"/>
        <end position="10"/>
    </location>
</feature>
<evidence type="ECO:0000256" key="1">
    <source>
        <dbReference type="SAM" id="MobiDB-lite"/>
    </source>
</evidence>
<proteinExistence type="predicted"/>
<evidence type="ECO:0000313" key="3">
    <source>
        <dbReference type="EMBL" id="CAH9118921.1"/>
    </source>
</evidence>
<dbReference type="AlphaFoldDB" id="A0AAV0ECU0"/>
<protein>
    <submittedName>
        <fullName evidence="3">Uncharacterized protein</fullName>
    </submittedName>
</protein>
<evidence type="ECO:0000313" key="4">
    <source>
        <dbReference type="Proteomes" id="UP001152523"/>
    </source>
</evidence>
<reference evidence="3" key="1">
    <citation type="submission" date="2022-07" db="EMBL/GenBank/DDBJ databases">
        <authorList>
            <person name="Macas J."/>
            <person name="Novak P."/>
            <person name="Neumann P."/>
        </authorList>
    </citation>
    <scope>NUCLEOTIDE SEQUENCE</scope>
</reference>
<evidence type="ECO:0000313" key="2">
    <source>
        <dbReference type="EMBL" id="CAH9118369.1"/>
    </source>
</evidence>
<feature type="region of interest" description="Disordered" evidence="1">
    <location>
        <begin position="1"/>
        <end position="53"/>
    </location>
</feature>
<gene>
    <name evidence="2" type="ORF">CEPIT_LOCUS22237</name>
    <name evidence="3" type="ORF">CEPIT_LOCUS22442</name>
</gene>
<organism evidence="3 4">
    <name type="scientific">Cuscuta epithymum</name>
    <dbReference type="NCBI Taxonomy" id="186058"/>
    <lineage>
        <taxon>Eukaryota</taxon>
        <taxon>Viridiplantae</taxon>
        <taxon>Streptophyta</taxon>
        <taxon>Embryophyta</taxon>
        <taxon>Tracheophyta</taxon>
        <taxon>Spermatophyta</taxon>
        <taxon>Magnoliopsida</taxon>
        <taxon>eudicotyledons</taxon>
        <taxon>Gunneridae</taxon>
        <taxon>Pentapetalae</taxon>
        <taxon>asterids</taxon>
        <taxon>lamiids</taxon>
        <taxon>Solanales</taxon>
        <taxon>Convolvulaceae</taxon>
        <taxon>Cuscuteae</taxon>
        <taxon>Cuscuta</taxon>
        <taxon>Cuscuta subgen. Cuscuta</taxon>
    </lineage>
</organism>